<dbReference type="SUPFAM" id="SSF53335">
    <property type="entry name" value="S-adenosyl-L-methionine-dependent methyltransferases"/>
    <property type="match status" value="1"/>
</dbReference>
<dbReference type="STRING" id="1798474.A2118_01735"/>
<dbReference type="Pfam" id="PF13649">
    <property type="entry name" value="Methyltransf_25"/>
    <property type="match status" value="1"/>
</dbReference>
<dbReference type="EMBL" id="MFKN01000021">
    <property type="protein sequence ID" value="OGG40959.1"/>
    <property type="molecule type" value="Genomic_DNA"/>
</dbReference>
<protein>
    <recommendedName>
        <fullName evidence="1">Methyltransferase domain-containing protein</fullName>
    </recommendedName>
</protein>
<evidence type="ECO:0000259" key="1">
    <source>
        <dbReference type="Pfam" id="PF13649"/>
    </source>
</evidence>
<feature type="domain" description="Methyltransferase" evidence="1">
    <location>
        <begin position="39"/>
        <end position="131"/>
    </location>
</feature>
<dbReference type="Gene3D" id="3.40.50.150">
    <property type="entry name" value="Vaccinia Virus protein VP39"/>
    <property type="match status" value="1"/>
</dbReference>
<gene>
    <name evidence="2" type="ORF">A2118_01735</name>
</gene>
<reference evidence="2 3" key="1">
    <citation type="journal article" date="2016" name="Nat. Commun.">
        <title>Thousands of microbial genomes shed light on interconnected biogeochemical processes in an aquifer system.</title>
        <authorList>
            <person name="Anantharaman K."/>
            <person name="Brown C.T."/>
            <person name="Hug L.A."/>
            <person name="Sharon I."/>
            <person name="Castelle C.J."/>
            <person name="Probst A.J."/>
            <person name="Thomas B.C."/>
            <person name="Singh A."/>
            <person name="Wilkins M.J."/>
            <person name="Karaoz U."/>
            <person name="Brodie E.L."/>
            <person name="Williams K.H."/>
            <person name="Hubbard S.S."/>
            <person name="Banfield J.F."/>
        </authorList>
    </citation>
    <scope>NUCLEOTIDE SEQUENCE [LARGE SCALE GENOMIC DNA]</scope>
</reference>
<name>A0A1F6BVL5_9BACT</name>
<sequence length="221" mass="25306">MRKEYPDSDAYRALYLRFHGGRDVVELTHLLEPLDSARVLDLCGGDGRLTLRALELGAHEVTIVDSTERMVPQALRHNSQVHVQVRPVEIALADMGTRNESFDRIACRQGVNYWLNKKTATLAAAVLKPGGIFAFNTFNQKPPAKPRVLQYELDGKAFVEVSWLIEDAVHHLQVREGMAPHYTTFKWLPPEYLRSILEPHFIVVETRREKTSLYRCERKEG</sequence>
<dbReference type="AlphaFoldDB" id="A0A1F6BVL5"/>
<dbReference type="InterPro" id="IPR029063">
    <property type="entry name" value="SAM-dependent_MTases_sf"/>
</dbReference>
<comment type="caution">
    <text evidence="2">The sequence shown here is derived from an EMBL/GenBank/DDBJ whole genome shotgun (WGS) entry which is preliminary data.</text>
</comment>
<dbReference type="InterPro" id="IPR041698">
    <property type="entry name" value="Methyltransf_25"/>
</dbReference>
<dbReference type="CDD" id="cd02440">
    <property type="entry name" value="AdoMet_MTases"/>
    <property type="match status" value="1"/>
</dbReference>
<evidence type="ECO:0000313" key="3">
    <source>
        <dbReference type="Proteomes" id="UP000179014"/>
    </source>
</evidence>
<evidence type="ECO:0000313" key="2">
    <source>
        <dbReference type="EMBL" id="OGG40959.1"/>
    </source>
</evidence>
<proteinExistence type="predicted"/>
<accession>A0A1F6BVL5</accession>
<dbReference type="Proteomes" id="UP000179014">
    <property type="component" value="Unassembled WGS sequence"/>
</dbReference>
<organism evidence="2 3">
    <name type="scientific">Candidatus Kaiserbacteria bacterium GWA2_50_9</name>
    <dbReference type="NCBI Taxonomy" id="1798474"/>
    <lineage>
        <taxon>Bacteria</taxon>
        <taxon>Candidatus Kaiseribacteriota</taxon>
    </lineage>
</organism>